<accession>A0A9K3P187</accession>
<reference evidence="1" key="2">
    <citation type="submission" date="2020-06" db="EMBL/GenBank/DDBJ databases">
        <title>Helianthus annuus Genome sequencing and assembly Release 2.</title>
        <authorList>
            <person name="Gouzy J."/>
            <person name="Langlade N."/>
            <person name="Munos S."/>
        </authorList>
    </citation>
    <scope>NUCLEOTIDE SEQUENCE</scope>
    <source>
        <tissue evidence="1">Leaves</tissue>
    </source>
</reference>
<comment type="caution">
    <text evidence="1">The sequence shown here is derived from an EMBL/GenBank/DDBJ whole genome shotgun (WGS) entry which is preliminary data.</text>
</comment>
<protein>
    <submittedName>
        <fullName evidence="1">Uncharacterized protein</fullName>
    </submittedName>
</protein>
<gene>
    <name evidence="1" type="ORF">HanXRQr2_Chr02g0067071</name>
</gene>
<evidence type="ECO:0000313" key="2">
    <source>
        <dbReference type="Proteomes" id="UP000215914"/>
    </source>
</evidence>
<reference evidence="1" key="1">
    <citation type="journal article" date="2017" name="Nature">
        <title>The sunflower genome provides insights into oil metabolism, flowering and Asterid evolution.</title>
        <authorList>
            <person name="Badouin H."/>
            <person name="Gouzy J."/>
            <person name="Grassa C.J."/>
            <person name="Murat F."/>
            <person name="Staton S.E."/>
            <person name="Cottret L."/>
            <person name="Lelandais-Briere C."/>
            <person name="Owens G.L."/>
            <person name="Carrere S."/>
            <person name="Mayjonade B."/>
            <person name="Legrand L."/>
            <person name="Gill N."/>
            <person name="Kane N.C."/>
            <person name="Bowers J.E."/>
            <person name="Hubner S."/>
            <person name="Bellec A."/>
            <person name="Berard A."/>
            <person name="Berges H."/>
            <person name="Blanchet N."/>
            <person name="Boniface M.C."/>
            <person name="Brunel D."/>
            <person name="Catrice O."/>
            <person name="Chaidir N."/>
            <person name="Claudel C."/>
            <person name="Donnadieu C."/>
            <person name="Faraut T."/>
            <person name="Fievet G."/>
            <person name="Helmstetter N."/>
            <person name="King M."/>
            <person name="Knapp S.J."/>
            <person name="Lai Z."/>
            <person name="Le Paslier M.C."/>
            <person name="Lippi Y."/>
            <person name="Lorenzon L."/>
            <person name="Mandel J.R."/>
            <person name="Marage G."/>
            <person name="Marchand G."/>
            <person name="Marquand E."/>
            <person name="Bret-Mestries E."/>
            <person name="Morien E."/>
            <person name="Nambeesan S."/>
            <person name="Nguyen T."/>
            <person name="Pegot-Espagnet P."/>
            <person name="Pouilly N."/>
            <person name="Raftis F."/>
            <person name="Sallet E."/>
            <person name="Schiex T."/>
            <person name="Thomas J."/>
            <person name="Vandecasteele C."/>
            <person name="Vares D."/>
            <person name="Vear F."/>
            <person name="Vautrin S."/>
            <person name="Crespi M."/>
            <person name="Mangin B."/>
            <person name="Burke J.M."/>
            <person name="Salse J."/>
            <person name="Munos S."/>
            <person name="Vincourt P."/>
            <person name="Rieseberg L.H."/>
            <person name="Langlade N.B."/>
        </authorList>
    </citation>
    <scope>NUCLEOTIDE SEQUENCE</scope>
    <source>
        <tissue evidence="1">Leaves</tissue>
    </source>
</reference>
<sequence>MKVADKTSHIPEFVKDHKITCFLGNPPKGHEEFKPMIVGLNTCRIAHALRENPVIYEDWIKDFWKNIDAKKSDTVIRSKIQNKEIVINEQSIRDVLLFGDASDDPVEYSKEEIVPVLERMSYEGSYPPTLKKLLHAYLRFLTHVYLVCISRNKSGINSLTIR</sequence>
<dbReference type="Gramene" id="mRNA:HanXRQr2_Chr02g0067071">
    <property type="protein sequence ID" value="CDS:HanXRQr2_Chr02g0067071.1"/>
    <property type="gene ID" value="HanXRQr2_Chr02g0067071"/>
</dbReference>
<dbReference type="EMBL" id="MNCJ02000317">
    <property type="protein sequence ID" value="KAF5818588.1"/>
    <property type="molecule type" value="Genomic_DNA"/>
</dbReference>
<dbReference type="AlphaFoldDB" id="A0A9K3P187"/>
<proteinExistence type="predicted"/>
<organism evidence="1 2">
    <name type="scientific">Helianthus annuus</name>
    <name type="common">Common sunflower</name>
    <dbReference type="NCBI Taxonomy" id="4232"/>
    <lineage>
        <taxon>Eukaryota</taxon>
        <taxon>Viridiplantae</taxon>
        <taxon>Streptophyta</taxon>
        <taxon>Embryophyta</taxon>
        <taxon>Tracheophyta</taxon>
        <taxon>Spermatophyta</taxon>
        <taxon>Magnoliopsida</taxon>
        <taxon>eudicotyledons</taxon>
        <taxon>Gunneridae</taxon>
        <taxon>Pentapetalae</taxon>
        <taxon>asterids</taxon>
        <taxon>campanulids</taxon>
        <taxon>Asterales</taxon>
        <taxon>Asteraceae</taxon>
        <taxon>Asteroideae</taxon>
        <taxon>Heliantheae alliance</taxon>
        <taxon>Heliantheae</taxon>
        <taxon>Helianthus</taxon>
    </lineage>
</organism>
<evidence type="ECO:0000313" key="1">
    <source>
        <dbReference type="EMBL" id="KAF5818588.1"/>
    </source>
</evidence>
<dbReference type="Proteomes" id="UP000215914">
    <property type="component" value="Unassembled WGS sequence"/>
</dbReference>
<name>A0A9K3P187_HELAN</name>
<keyword evidence="2" id="KW-1185">Reference proteome</keyword>